<dbReference type="SUPFAM" id="SSF53649">
    <property type="entry name" value="Alkaline phosphatase-like"/>
    <property type="match status" value="1"/>
</dbReference>
<evidence type="ECO:0008006" key="3">
    <source>
        <dbReference type="Google" id="ProtNLM"/>
    </source>
</evidence>
<dbReference type="RefSeq" id="WP_145055744.1">
    <property type="nucleotide sequence ID" value="NZ_CP036433.1"/>
</dbReference>
<accession>A0A518DYW1</accession>
<keyword evidence="2" id="KW-1185">Reference proteome</keyword>
<dbReference type="PANTHER" id="PTHR43737">
    <property type="entry name" value="BLL7424 PROTEIN"/>
    <property type="match status" value="1"/>
</dbReference>
<dbReference type="Proteomes" id="UP000317648">
    <property type="component" value="Chromosome"/>
</dbReference>
<reference evidence="1 2" key="1">
    <citation type="submission" date="2019-02" db="EMBL/GenBank/DDBJ databases">
        <title>Deep-cultivation of Planctomycetes and their phenomic and genomic characterization uncovers novel biology.</title>
        <authorList>
            <person name="Wiegand S."/>
            <person name="Jogler M."/>
            <person name="Boedeker C."/>
            <person name="Pinto D."/>
            <person name="Vollmers J."/>
            <person name="Rivas-Marin E."/>
            <person name="Kohn T."/>
            <person name="Peeters S.H."/>
            <person name="Heuer A."/>
            <person name="Rast P."/>
            <person name="Oberbeckmann S."/>
            <person name="Bunk B."/>
            <person name="Jeske O."/>
            <person name="Meyerdierks A."/>
            <person name="Storesund J.E."/>
            <person name="Kallscheuer N."/>
            <person name="Luecker S."/>
            <person name="Lage O.M."/>
            <person name="Pohl T."/>
            <person name="Merkel B.J."/>
            <person name="Hornburger P."/>
            <person name="Mueller R.-W."/>
            <person name="Bruemmer F."/>
            <person name="Labrenz M."/>
            <person name="Spormann A.M."/>
            <person name="Op den Camp H."/>
            <person name="Overmann J."/>
            <person name="Amann R."/>
            <person name="Jetten M.S.M."/>
            <person name="Mascher T."/>
            <person name="Medema M.H."/>
            <person name="Devos D.P."/>
            <person name="Kaster A.-K."/>
            <person name="Ovreas L."/>
            <person name="Rohde M."/>
            <person name="Galperin M.Y."/>
            <person name="Jogler C."/>
        </authorList>
    </citation>
    <scope>NUCLEOTIDE SEQUENCE [LARGE SCALE GENOMIC DNA]</scope>
    <source>
        <strain evidence="1 2">Pla85_3_4</strain>
    </source>
</reference>
<dbReference type="Pfam" id="PF07394">
    <property type="entry name" value="DUF1501"/>
    <property type="match status" value="1"/>
</dbReference>
<proteinExistence type="predicted"/>
<gene>
    <name evidence="1" type="ORF">Pla8534_48100</name>
</gene>
<sequence>MLVIPGQRGKDLCDQHLGLTRRDLLRVGGSAMMGLTLGQMMTLRSGQAAEQAGAGAPGWNKAKSVILLYMQGGPSQLDLWDPKDDVPDNVRSVFKRIPSKVPGMDLTELMPKFAQVTDKVTLLRSMSYTPVGLFNHTAAIYQMHTGYTADKVSPSGQLEPPSPKDFPNFGSQIIRLKPPTEPMLPFVMMPRPLQESNVVNKSGTAGFLGRAYDPYYLFPAGDDMNMAKMDSIKVDDLQLRPEVSSSRLQRRARLRDLINQGMPVIDKAVKSYDLDEYYASALNLISSGRAREAFDLSRETDALREQYGRNTFGQSCLLARRLVEAGTRVVEVVWPKVANSNAHSWDVHTGLTNRMKNESGPMLDAGLSALLTDLDDRGMLDETLVVCVGEFGRSPQRGVSTSGNNNNDDGRDHWPYCYTAMVAGAGIRRGYVHGESDQTASAPVSDPMHPTELLATLYHSVGIDPQTIVYNHLNQPRELVKAKAVTSLFG</sequence>
<name>A0A518DYW1_9BACT</name>
<dbReference type="AlphaFoldDB" id="A0A518DYW1"/>
<dbReference type="EMBL" id="CP036433">
    <property type="protein sequence ID" value="QDU96985.1"/>
    <property type="molecule type" value="Genomic_DNA"/>
</dbReference>
<organism evidence="1 2">
    <name type="scientific">Lignipirellula cremea</name>
    <dbReference type="NCBI Taxonomy" id="2528010"/>
    <lineage>
        <taxon>Bacteria</taxon>
        <taxon>Pseudomonadati</taxon>
        <taxon>Planctomycetota</taxon>
        <taxon>Planctomycetia</taxon>
        <taxon>Pirellulales</taxon>
        <taxon>Pirellulaceae</taxon>
        <taxon>Lignipirellula</taxon>
    </lineage>
</organism>
<dbReference type="InterPro" id="IPR017850">
    <property type="entry name" value="Alkaline_phosphatase_core_sf"/>
</dbReference>
<dbReference type="PANTHER" id="PTHR43737:SF1">
    <property type="entry name" value="DUF1501 DOMAIN-CONTAINING PROTEIN"/>
    <property type="match status" value="1"/>
</dbReference>
<dbReference type="InterPro" id="IPR010869">
    <property type="entry name" value="DUF1501"/>
</dbReference>
<evidence type="ECO:0000313" key="2">
    <source>
        <dbReference type="Proteomes" id="UP000317648"/>
    </source>
</evidence>
<evidence type="ECO:0000313" key="1">
    <source>
        <dbReference type="EMBL" id="QDU96985.1"/>
    </source>
</evidence>
<dbReference type="KEGG" id="lcre:Pla8534_48100"/>
<dbReference type="OrthoDB" id="127333at2"/>
<protein>
    <recommendedName>
        <fullName evidence="3">Sulfatase</fullName>
    </recommendedName>
</protein>